<feature type="compositionally biased region" description="Basic residues" evidence="1">
    <location>
        <begin position="1"/>
        <end position="11"/>
    </location>
</feature>
<name>A0A8S1IP09_9CHLO</name>
<dbReference type="Gene3D" id="3.40.50.1010">
    <property type="entry name" value="5'-nuclease"/>
    <property type="match status" value="1"/>
</dbReference>
<reference evidence="2" key="1">
    <citation type="submission" date="2020-12" db="EMBL/GenBank/DDBJ databases">
        <authorList>
            <person name="Iha C."/>
        </authorList>
    </citation>
    <scope>NUCLEOTIDE SEQUENCE</scope>
</reference>
<feature type="region of interest" description="Disordered" evidence="1">
    <location>
        <begin position="1"/>
        <end position="22"/>
    </location>
</feature>
<evidence type="ECO:0000313" key="2">
    <source>
        <dbReference type="EMBL" id="CAD7695112.1"/>
    </source>
</evidence>
<organism evidence="2 3">
    <name type="scientific">Ostreobium quekettii</name>
    <dbReference type="NCBI Taxonomy" id="121088"/>
    <lineage>
        <taxon>Eukaryota</taxon>
        <taxon>Viridiplantae</taxon>
        <taxon>Chlorophyta</taxon>
        <taxon>core chlorophytes</taxon>
        <taxon>Ulvophyceae</taxon>
        <taxon>TCBD clade</taxon>
        <taxon>Bryopsidales</taxon>
        <taxon>Ostreobineae</taxon>
        <taxon>Ostreobiaceae</taxon>
        <taxon>Ostreobium</taxon>
    </lineage>
</organism>
<comment type="caution">
    <text evidence="2">The sequence shown here is derived from an EMBL/GenBank/DDBJ whole genome shotgun (WGS) entry which is preliminary data.</text>
</comment>
<dbReference type="EMBL" id="CAJHUC010000307">
    <property type="protein sequence ID" value="CAD7695112.1"/>
    <property type="molecule type" value="Genomic_DNA"/>
</dbReference>
<proteinExistence type="predicted"/>
<protein>
    <recommendedName>
        <fullName evidence="4">PIN domain-containing protein</fullName>
    </recommendedName>
</protein>
<keyword evidence="3" id="KW-1185">Reference proteome</keyword>
<accession>A0A8S1IP09</accession>
<evidence type="ECO:0008006" key="4">
    <source>
        <dbReference type="Google" id="ProtNLM"/>
    </source>
</evidence>
<sequence>GVQKGTKKKDGRGKDASGAEVARHAPHHCTALFFSYNTHVGRPYQVIVDTNFINFAIKNQVDCAWRLEVFESASTAFATSRARPTAFAP</sequence>
<dbReference type="Proteomes" id="UP000708148">
    <property type="component" value="Unassembled WGS sequence"/>
</dbReference>
<evidence type="ECO:0000256" key="1">
    <source>
        <dbReference type="SAM" id="MobiDB-lite"/>
    </source>
</evidence>
<feature type="compositionally biased region" description="Basic and acidic residues" evidence="1">
    <location>
        <begin position="12"/>
        <end position="22"/>
    </location>
</feature>
<feature type="non-terminal residue" evidence="2">
    <location>
        <position position="89"/>
    </location>
</feature>
<dbReference type="OrthoDB" id="76105at2759"/>
<gene>
    <name evidence="2" type="ORF">OSTQU699_LOCUS476</name>
</gene>
<dbReference type="AlphaFoldDB" id="A0A8S1IP09"/>
<evidence type="ECO:0000313" key="3">
    <source>
        <dbReference type="Proteomes" id="UP000708148"/>
    </source>
</evidence>